<feature type="transmembrane region" description="Helical" evidence="1">
    <location>
        <begin position="16"/>
        <end position="37"/>
    </location>
</feature>
<evidence type="ECO:0000313" key="2">
    <source>
        <dbReference type="EMBL" id="AVQ39093.1"/>
    </source>
</evidence>
<feature type="transmembrane region" description="Helical" evidence="1">
    <location>
        <begin position="275"/>
        <end position="297"/>
    </location>
</feature>
<protein>
    <submittedName>
        <fullName evidence="2">Uncharacterized protein</fullName>
    </submittedName>
</protein>
<organism evidence="2 3">
    <name type="scientific">Clostridium botulinum</name>
    <dbReference type="NCBI Taxonomy" id="1491"/>
    <lineage>
        <taxon>Bacteria</taxon>
        <taxon>Bacillati</taxon>
        <taxon>Bacillota</taxon>
        <taxon>Clostridia</taxon>
        <taxon>Eubacteriales</taxon>
        <taxon>Clostridiaceae</taxon>
        <taxon>Clostridium</taxon>
    </lineage>
</organism>
<dbReference type="AlphaFoldDB" id="A0ABC8CVN7"/>
<evidence type="ECO:0000313" key="3">
    <source>
        <dbReference type="Proteomes" id="UP000240615"/>
    </source>
</evidence>
<keyword evidence="1" id="KW-0472">Membrane</keyword>
<dbReference type="Proteomes" id="UP000240615">
    <property type="component" value="Chromosome"/>
</dbReference>
<name>A0ABC8CVN7_CLOBO</name>
<reference evidence="2 3" key="1">
    <citation type="submission" date="2018-01" db="EMBL/GenBank/DDBJ databases">
        <title>Genetic Diversity of Clostridium botulinum in seafood.</title>
        <authorList>
            <person name="Athira V."/>
            <person name="Arun Jyothi P.V."/>
            <person name="Lalitha K.V."/>
            <person name="Joseph T.C."/>
        </authorList>
    </citation>
    <scope>NUCLEOTIDE SEQUENCE [LARGE SCALE GENOMIC DNA]</scope>
    <source>
        <strain evidence="2 3">Mfbjulcb8</strain>
    </source>
</reference>
<evidence type="ECO:0000256" key="1">
    <source>
        <dbReference type="SAM" id="Phobius"/>
    </source>
</evidence>
<gene>
    <name evidence="2" type="ORF">C7M56_10490</name>
</gene>
<keyword evidence="1" id="KW-0812">Transmembrane</keyword>
<sequence length="321" mass="38601">MLKIIIDFIKDKNKNITYCLFFIGLICFVSVKNWGFVEETYHMAYSIFIILMNHIISMIFIVTILVGINLILKHSDKKSMEDINNYYEKELVIKSSKNRNPAIELKENREKLNNKYGKSLEVIIKNTIDSTIDYIRGTVFLYDNEKKRIKSIVFEIKNLRKSYSVRIFYDLLDIKERNWSEFDGFIEEYKIGDEIQQNFFIEGRKVLRPHFIILNYSKFYDYKILGIRTKYNLVWLKNKIRHELVPAVRFFYSKKVWYRDRRAIYIELKDLVIRLLRFLLVVIVAILIVSLLVIILIDIQKMLISMFNICKNYFQHVAKLF</sequence>
<accession>A0ABC8CVN7</accession>
<keyword evidence="1" id="KW-1133">Transmembrane helix</keyword>
<proteinExistence type="predicted"/>
<dbReference type="EMBL" id="CP027777">
    <property type="protein sequence ID" value="AVQ39093.1"/>
    <property type="molecule type" value="Genomic_DNA"/>
</dbReference>
<dbReference type="RefSeq" id="WP_159035153.1">
    <property type="nucleotide sequence ID" value="NZ_CP027777.1"/>
</dbReference>
<feature type="transmembrane region" description="Helical" evidence="1">
    <location>
        <begin position="43"/>
        <end position="72"/>
    </location>
</feature>